<feature type="domain" description="PKD" evidence="6">
    <location>
        <begin position="223"/>
        <end position="277"/>
    </location>
</feature>
<evidence type="ECO:0000313" key="7">
    <source>
        <dbReference type="EMBL" id="KAA2240479.1"/>
    </source>
</evidence>
<dbReference type="InterPro" id="IPR000601">
    <property type="entry name" value="PKD_dom"/>
</dbReference>
<organism evidence="7 8">
    <name type="scientific">Chitinophaga agrisoli</name>
    <dbReference type="NCBI Taxonomy" id="2607653"/>
    <lineage>
        <taxon>Bacteria</taxon>
        <taxon>Pseudomonadati</taxon>
        <taxon>Bacteroidota</taxon>
        <taxon>Chitinophagia</taxon>
        <taxon>Chitinophagales</taxon>
        <taxon>Chitinophagaceae</taxon>
        <taxon>Chitinophaga</taxon>
    </lineage>
</organism>
<keyword evidence="2" id="KW-0812">Transmembrane</keyword>
<dbReference type="Pfam" id="PF00801">
    <property type="entry name" value="PKD"/>
    <property type="match status" value="1"/>
</dbReference>
<dbReference type="SUPFAM" id="SSF49299">
    <property type="entry name" value="PKD domain"/>
    <property type="match status" value="8"/>
</dbReference>
<reference evidence="7 8" key="1">
    <citation type="submission" date="2019-09" db="EMBL/GenBank/DDBJ databases">
        <title>Chitinophaga ginsengihumi sp. nov., isolated from soil of ginseng rhizosphere.</title>
        <authorList>
            <person name="Lee J."/>
        </authorList>
    </citation>
    <scope>NUCLEOTIDE SEQUENCE [LARGE SCALE GENOMIC DNA]</scope>
    <source>
        <strain evidence="7 8">BN140078</strain>
    </source>
</reference>
<evidence type="ECO:0000256" key="2">
    <source>
        <dbReference type="ARBA" id="ARBA00022692"/>
    </source>
</evidence>
<dbReference type="Proteomes" id="UP000324611">
    <property type="component" value="Unassembled WGS sequence"/>
</dbReference>
<feature type="domain" description="PKD" evidence="6">
    <location>
        <begin position="481"/>
        <end position="514"/>
    </location>
</feature>
<feature type="domain" description="PKD" evidence="6">
    <location>
        <begin position="368"/>
        <end position="440"/>
    </location>
</feature>
<dbReference type="Pfam" id="PF13585">
    <property type="entry name" value="CHU_C"/>
    <property type="match status" value="1"/>
</dbReference>
<keyword evidence="3" id="KW-0677">Repeat</keyword>
<dbReference type="InterPro" id="IPR022409">
    <property type="entry name" value="PKD/Chitinase_dom"/>
</dbReference>
<dbReference type="PANTHER" id="PTHR46730">
    <property type="entry name" value="POLYCYSTIN-1"/>
    <property type="match status" value="1"/>
</dbReference>
<dbReference type="GO" id="GO:0005261">
    <property type="term" value="F:monoatomic cation channel activity"/>
    <property type="evidence" value="ECO:0007669"/>
    <property type="project" value="TreeGrafter"/>
</dbReference>
<dbReference type="SMART" id="SM00089">
    <property type="entry name" value="PKD"/>
    <property type="match status" value="7"/>
</dbReference>
<dbReference type="CDD" id="cd00146">
    <property type="entry name" value="PKD"/>
    <property type="match status" value="6"/>
</dbReference>
<feature type="domain" description="PKD" evidence="6">
    <location>
        <begin position="316"/>
        <end position="371"/>
    </location>
</feature>
<keyword evidence="4" id="KW-1133">Transmembrane helix</keyword>
<sequence length="951" mass="101912">MKSPVPTFLPALLPFTLLIAGLLYSIRANGQQANFTYTASPASLCAPTTISLQNTSSGFALAYNWDLGDGTTSHIANPQVSYTQPGTYRITLSVDYANGTSQVWKEVTVNASPTGADFSVNTANSCKPFTAIFTDHTLNATSRTWDFGDGTPSQTTSSGAVSHAYTRTGNFTVTLVASNAFGCSQTVVKPSLVNIAVPIIDISGTNLNGCAPVTASLMANVTTNNNDPAAQYVWAFGDGTTQTTTTGNVNHTYNGLGNFSVTVTATTQQGCAASLTTGQMVRTGTRPSNVSFTATPGTACAGDPIRLLANASNADTYSWDFGDGTTQEGPQNDITHGFRSNGSIMVQMKAGQNGCFTGSAPVTVQITGPAAHFTYSRSCANRNTFSFTNTTSAANPVTYEWDFGDGSPLEYTRDATHTYSRTGNYTVRMTVRETTGTCTSSDFQTVAYFRPDFSTGISTICRGSNISYGVLNVPQQLADHYSWRFGDNSQQNSTSPDITKAYQQSGTFTDTLIIFYKDPAVYCNDTVVKVNYLTIMAPVASFTIGQACVEQPVIFTDKSQTWPNIPLTNWTWNLGGGVVISTQNPPPTKYRGPGTFPVTLVITDARNCRDSITQHITVHPTPFVTIAAPSYKICEGNSITLNTQTDGNVIWSPNTQLSCVNCVSPVASPVTNTQYVATASNAFGCSVTDTVNVTVVPVVQLATRPDTTLCVGGSVQLTASGAASYTWTPATYLTAANINNPVSTPVQDITYTVTGVNDASCPSANQQVTLHVKPLPTVNAGPDQTVTAGTRVQLEASGSPDITQWEWMPGNGIDCPHCPFTQADVRQPGSYTIKVTNVDGCTNSDLVDIHLVCDRNEVYIPNAFSPNGDGQNDIFYPRGKGVNFIKSFRIFNRWGLEVFKRENINIEDISAGWNGAYKNQPQPAEVYIYVIEARCDSNEMFELKGNVTLLR</sequence>
<feature type="domain" description="PKD" evidence="6">
    <location>
        <begin position="566"/>
        <end position="618"/>
    </location>
</feature>
<dbReference type="NCBIfam" id="TIGR04131">
    <property type="entry name" value="Bac_Flav_CTERM"/>
    <property type="match status" value="1"/>
</dbReference>
<evidence type="ECO:0000259" key="6">
    <source>
        <dbReference type="PROSITE" id="PS50093"/>
    </source>
</evidence>
<accession>A0A5B2VQQ8</accession>
<protein>
    <submittedName>
        <fullName evidence="7">PKD domain-containing protein</fullName>
    </submittedName>
</protein>
<keyword evidence="8" id="KW-1185">Reference proteome</keyword>
<dbReference type="AlphaFoldDB" id="A0A5B2VQQ8"/>
<name>A0A5B2VQQ8_9BACT</name>
<feature type="domain" description="PKD" evidence="6">
    <location>
        <begin position="33"/>
        <end position="116"/>
    </location>
</feature>
<evidence type="ECO:0000256" key="3">
    <source>
        <dbReference type="ARBA" id="ARBA00022737"/>
    </source>
</evidence>
<dbReference type="GO" id="GO:0005886">
    <property type="term" value="C:plasma membrane"/>
    <property type="evidence" value="ECO:0007669"/>
    <property type="project" value="TreeGrafter"/>
</dbReference>
<dbReference type="Gene3D" id="2.60.40.10">
    <property type="entry name" value="Immunoglobulins"/>
    <property type="match status" value="8"/>
</dbReference>
<comment type="subcellular location">
    <subcellularLocation>
        <location evidence="1">Membrane</location>
        <topology evidence="1">Multi-pass membrane protein</topology>
    </subcellularLocation>
</comment>
<reference evidence="7 8" key="2">
    <citation type="submission" date="2019-09" db="EMBL/GenBank/DDBJ databases">
        <authorList>
            <person name="Jin C."/>
        </authorList>
    </citation>
    <scope>NUCLEOTIDE SEQUENCE [LARGE SCALE GENOMIC DNA]</scope>
    <source>
        <strain evidence="7 8">BN140078</strain>
    </source>
</reference>
<dbReference type="PROSITE" id="PS50093">
    <property type="entry name" value="PKD"/>
    <property type="match status" value="7"/>
</dbReference>
<evidence type="ECO:0000256" key="5">
    <source>
        <dbReference type="ARBA" id="ARBA00023136"/>
    </source>
</evidence>
<dbReference type="EMBL" id="VUOC01000004">
    <property type="protein sequence ID" value="KAA2240479.1"/>
    <property type="molecule type" value="Genomic_DNA"/>
</dbReference>
<dbReference type="RefSeq" id="WP_149841656.1">
    <property type="nucleotide sequence ID" value="NZ_VUOC01000004.1"/>
</dbReference>
<evidence type="ECO:0000256" key="1">
    <source>
        <dbReference type="ARBA" id="ARBA00004141"/>
    </source>
</evidence>
<dbReference type="InterPro" id="IPR026341">
    <property type="entry name" value="T9SS_type_B"/>
</dbReference>
<dbReference type="InterPro" id="IPR013783">
    <property type="entry name" value="Ig-like_fold"/>
</dbReference>
<dbReference type="InterPro" id="IPR035986">
    <property type="entry name" value="PKD_dom_sf"/>
</dbReference>
<evidence type="ECO:0000313" key="8">
    <source>
        <dbReference type="Proteomes" id="UP000324611"/>
    </source>
</evidence>
<evidence type="ECO:0000256" key="4">
    <source>
        <dbReference type="ARBA" id="ARBA00022989"/>
    </source>
</evidence>
<gene>
    <name evidence="7" type="ORF">F0L74_30465</name>
</gene>
<dbReference type="PANTHER" id="PTHR46730:SF4">
    <property type="entry name" value="POLYCYSTIC KIDNEY DISEASE PROTEIN 1-LIKE 1"/>
    <property type="match status" value="1"/>
</dbReference>
<proteinExistence type="predicted"/>
<comment type="caution">
    <text evidence="7">The sequence shown here is derived from an EMBL/GenBank/DDBJ whole genome shotgun (WGS) entry which is preliminary data.</text>
</comment>
<keyword evidence="5" id="KW-0472">Membrane</keyword>
<dbReference type="GO" id="GO:0006816">
    <property type="term" value="P:calcium ion transport"/>
    <property type="evidence" value="ECO:0007669"/>
    <property type="project" value="TreeGrafter"/>
</dbReference>
<feature type="domain" description="PKD" evidence="6">
    <location>
        <begin position="113"/>
        <end position="182"/>
    </location>
</feature>
<dbReference type="Pfam" id="PF18911">
    <property type="entry name" value="PKD_4"/>
    <property type="match status" value="5"/>
</dbReference>